<comment type="function">
    <text evidence="9">Catalyzes the 2-thiolation of uridine at the wobble position (U34) of tRNA, leading to the formation of s(2)U34.</text>
</comment>
<comment type="caution">
    <text evidence="12">The sequence shown here is derived from an EMBL/GenBank/DDBJ whole genome shotgun (WGS) entry which is preliminary data.</text>
</comment>
<evidence type="ECO:0000256" key="9">
    <source>
        <dbReference type="HAMAP-Rule" id="MF_00144"/>
    </source>
</evidence>
<comment type="caution">
    <text evidence="9">Lacks conserved residue(s) required for the propagation of feature annotation.</text>
</comment>
<dbReference type="RefSeq" id="WP_200463747.1">
    <property type="nucleotide sequence ID" value="NZ_JAENRR010000006.1"/>
</dbReference>
<evidence type="ECO:0000256" key="2">
    <source>
        <dbReference type="ARBA" id="ARBA00022679"/>
    </source>
</evidence>
<keyword evidence="1 9" id="KW-0820">tRNA-binding</keyword>
<comment type="similarity">
    <text evidence="9">Belongs to the MnmA/TRMU family.</text>
</comment>
<feature type="binding site" evidence="9">
    <location>
        <position position="35"/>
    </location>
    <ligand>
        <name>ATP</name>
        <dbReference type="ChEBI" id="CHEBI:30616"/>
    </ligand>
</feature>
<dbReference type="Gene3D" id="2.40.30.10">
    <property type="entry name" value="Translation factors"/>
    <property type="match status" value="1"/>
</dbReference>
<evidence type="ECO:0000259" key="10">
    <source>
        <dbReference type="Pfam" id="PF20258"/>
    </source>
</evidence>
<evidence type="ECO:0000259" key="11">
    <source>
        <dbReference type="Pfam" id="PF20259"/>
    </source>
</evidence>
<sequence>MEKKRILLGMSGGMDSSMSAVLLQQQGYEVIGATLLTHTDETDSNIIAAHKLANERHIKHHLIDCRTQFKNTVIQYFIDEYTNGRTPNPCIKCNETIKWKLLLEAAEKYQCDYIATGHYVRKEQLNGRYYIKKGIDPNKDQSYFLWNLNQTTISKALFPLGELHKQEVRQLARELGYTDIADKKESMGVCFLSGTDYREYLKELLNPNHPAFSSGNVVDEHNTILGKHDGFPFYTIGQRRGIEGVAKGKCVVRIDAKNQELIVGTRETLNTSSVTLSNYQLTDNTSLWKDQKVFIRIRGLDSVPGYWGTISINSQSLSIDFDEDVWAITPGQSIVIYDKDIIIGGGIS</sequence>
<dbReference type="SUPFAM" id="SSF52402">
    <property type="entry name" value="Adenine nucleotide alpha hydrolases-like"/>
    <property type="match status" value="1"/>
</dbReference>
<feature type="site" description="Interaction with tRNA" evidence="9">
    <location>
        <position position="332"/>
    </location>
</feature>
<organism evidence="12 13">
    <name type="scientific">Carboxylicivirga marina</name>
    <dbReference type="NCBI Taxonomy" id="2800988"/>
    <lineage>
        <taxon>Bacteria</taxon>
        <taxon>Pseudomonadati</taxon>
        <taxon>Bacteroidota</taxon>
        <taxon>Bacteroidia</taxon>
        <taxon>Marinilabiliales</taxon>
        <taxon>Marinilabiliaceae</taxon>
        <taxon>Carboxylicivirga</taxon>
    </lineage>
</organism>
<comment type="subcellular location">
    <subcellularLocation>
        <location evidence="9">Cytoplasm</location>
    </subcellularLocation>
</comment>
<keyword evidence="3 9" id="KW-0819">tRNA processing</keyword>
<feature type="site" description="Interaction with tRNA" evidence="9">
    <location>
        <position position="118"/>
    </location>
</feature>
<evidence type="ECO:0000313" key="13">
    <source>
        <dbReference type="Proteomes" id="UP000605676"/>
    </source>
</evidence>
<feature type="disulfide bond" description="Alternate" evidence="9">
    <location>
        <begin position="93"/>
        <end position="190"/>
    </location>
</feature>
<dbReference type="PANTHER" id="PTHR11933:SF5">
    <property type="entry name" value="MITOCHONDRIAL TRNA-SPECIFIC 2-THIOURIDYLASE 1"/>
    <property type="match status" value="1"/>
</dbReference>
<dbReference type="InterPro" id="IPR046885">
    <property type="entry name" value="MnmA-like_C"/>
</dbReference>
<feature type="active site" description="Cysteine persulfide intermediate" evidence="9">
    <location>
        <position position="190"/>
    </location>
</feature>
<dbReference type="Gene3D" id="2.30.30.280">
    <property type="entry name" value="Adenine nucleotide alpha hydrolases-like domains"/>
    <property type="match status" value="1"/>
</dbReference>
<dbReference type="NCBIfam" id="TIGR00420">
    <property type="entry name" value="trmU"/>
    <property type="match status" value="1"/>
</dbReference>
<evidence type="ECO:0000256" key="6">
    <source>
        <dbReference type="ARBA" id="ARBA00022884"/>
    </source>
</evidence>
<dbReference type="Pfam" id="PF03054">
    <property type="entry name" value="tRNA_Me_trans"/>
    <property type="match status" value="1"/>
</dbReference>
<feature type="active site" description="Nucleophile" evidence="9">
    <location>
        <position position="93"/>
    </location>
</feature>
<reference evidence="12 13" key="1">
    <citation type="submission" date="2021-01" db="EMBL/GenBank/DDBJ databases">
        <title>Carboxyliciviraga sp.nov., isolated from coastal sediments.</title>
        <authorList>
            <person name="Lu D."/>
            <person name="Zhang T."/>
        </authorList>
    </citation>
    <scope>NUCLEOTIDE SEQUENCE [LARGE SCALE GENOMIC DNA]</scope>
    <source>
        <strain evidence="12 13">N1Y132</strain>
    </source>
</reference>
<dbReference type="CDD" id="cd01998">
    <property type="entry name" value="MnmA_TRMU-like"/>
    <property type="match status" value="1"/>
</dbReference>
<feature type="domain" description="tRNA-specific 2-thiouridylase MnmA-like central" evidence="11">
    <location>
        <begin position="211"/>
        <end position="264"/>
    </location>
</feature>
<keyword evidence="5 9" id="KW-0067">ATP-binding</keyword>
<feature type="domain" description="tRNA-specific 2-thiouridylase MnmA-like C-terminal" evidence="10">
    <location>
        <begin position="277"/>
        <end position="347"/>
    </location>
</feature>
<dbReference type="Pfam" id="PF20259">
    <property type="entry name" value="tRNA_Me_trans_M"/>
    <property type="match status" value="1"/>
</dbReference>
<dbReference type="InterPro" id="IPR046884">
    <property type="entry name" value="MnmA-like_central"/>
</dbReference>
<feature type="binding site" evidence="9">
    <location>
        <position position="117"/>
    </location>
    <ligand>
        <name>ATP</name>
        <dbReference type="ChEBI" id="CHEBI:30616"/>
    </ligand>
</feature>
<keyword evidence="9" id="KW-0963">Cytoplasm</keyword>
<feature type="region of interest" description="Interaction with tRNA" evidence="9">
    <location>
        <begin position="139"/>
        <end position="141"/>
    </location>
</feature>
<evidence type="ECO:0000256" key="3">
    <source>
        <dbReference type="ARBA" id="ARBA00022694"/>
    </source>
</evidence>
<evidence type="ECO:0000256" key="4">
    <source>
        <dbReference type="ARBA" id="ARBA00022741"/>
    </source>
</evidence>
<dbReference type="InterPro" id="IPR023382">
    <property type="entry name" value="MnmA-like_central_sf"/>
</dbReference>
<dbReference type="PANTHER" id="PTHR11933">
    <property type="entry name" value="TRNA 5-METHYLAMINOMETHYL-2-THIOURIDYLATE -METHYLTRANSFERASE"/>
    <property type="match status" value="1"/>
</dbReference>
<dbReference type="Gene3D" id="3.40.50.620">
    <property type="entry name" value="HUPs"/>
    <property type="match status" value="1"/>
</dbReference>
<dbReference type="NCBIfam" id="NF001138">
    <property type="entry name" value="PRK00143.1"/>
    <property type="match status" value="1"/>
</dbReference>
<keyword evidence="13" id="KW-1185">Reference proteome</keyword>
<evidence type="ECO:0000256" key="1">
    <source>
        <dbReference type="ARBA" id="ARBA00022555"/>
    </source>
</evidence>
<dbReference type="InterPro" id="IPR004506">
    <property type="entry name" value="MnmA-like"/>
</dbReference>
<accession>A0ABS1HFS6</accession>
<protein>
    <recommendedName>
        <fullName evidence="9">tRNA-specific 2-thiouridylase MnmA</fullName>
        <ecNumber evidence="9">2.8.1.13</ecNumber>
    </recommendedName>
</protein>
<dbReference type="EMBL" id="JAENRR010000006">
    <property type="protein sequence ID" value="MBK3516519.1"/>
    <property type="molecule type" value="Genomic_DNA"/>
</dbReference>
<proteinExistence type="inferred from homology"/>
<dbReference type="GO" id="GO:0103016">
    <property type="term" value="F:tRNA-uridine 2-sulfurtransferase activity"/>
    <property type="evidence" value="ECO:0007669"/>
    <property type="project" value="UniProtKB-EC"/>
</dbReference>
<evidence type="ECO:0000313" key="12">
    <source>
        <dbReference type="EMBL" id="MBK3516519.1"/>
    </source>
</evidence>
<dbReference type="Proteomes" id="UP000605676">
    <property type="component" value="Unassembled WGS sequence"/>
</dbReference>
<feature type="binding site" evidence="9">
    <location>
        <begin position="9"/>
        <end position="16"/>
    </location>
    <ligand>
        <name>ATP</name>
        <dbReference type="ChEBI" id="CHEBI:30616"/>
    </ligand>
</feature>
<dbReference type="InterPro" id="IPR014729">
    <property type="entry name" value="Rossmann-like_a/b/a_fold"/>
</dbReference>
<evidence type="ECO:0000256" key="5">
    <source>
        <dbReference type="ARBA" id="ARBA00022840"/>
    </source>
</evidence>
<dbReference type="Pfam" id="PF20258">
    <property type="entry name" value="tRNA_Me_trans_C"/>
    <property type="match status" value="1"/>
</dbReference>
<keyword evidence="6 9" id="KW-0694">RNA-binding</keyword>
<comment type="catalytic activity">
    <reaction evidence="8 9">
        <text>S-sulfanyl-L-cysteinyl-[protein] + uridine(34) in tRNA + AH2 + ATP = 2-thiouridine(34) in tRNA + L-cysteinyl-[protein] + A + AMP + diphosphate + H(+)</text>
        <dbReference type="Rhea" id="RHEA:47032"/>
        <dbReference type="Rhea" id="RHEA-COMP:10131"/>
        <dbReference type="Rhea" id="RHEA-COMP:11726"/>
        <dbReference type="Rhea" id="RHEA-COMP:11727"/>
        <dbReference type="Rhea" id="RHEA-COMP:11728"/>
        <dbReference type="ChEBI" id="CHEBI:13193"/>
        <dbReference type="ChEBI" id="CHEBI:15378"/>
        <dbReference type="ChEBI" id="CHEBI:17499"/>
        <dbReference type="ChEBI" id="CHEBI:29950"/>
        <dbReference type="ChEBI" id="CHEBI:30616"/>
        <dbReference type="ChEBI" id="CHEBI:33019"/>
        <dbReference type="ChEBI" id="CHEBI:61963"/>
        <dbReference type="ChEBI" id="CHEBI:65315"/>
        <dbReference type="ChEBI" id="CHEBI:87170"/>
        <dbReference type="ChEBI" id="CHEBI:456215"/>
        <dbReference type="EC" id="2.8.1.13"/>
    </reaction>
</comment>
<evidence type="ECO:0000256" key="8">
    <source>
        <dbReference type="ARBA" id="ARBA00051542"/>
    </source>
</evidence>
<keyword evidence="7 9" id="KW-1015">Disulfide bond</keyword>
<keyword evidence="2 9" id="KW-0808">Transferase</keyword>
<name>A0ABS1HFS6_9BACT</name>
<evidence type="ECO:0000256" key="7">
    <source>
        <dbReference type="ARBA" id="ARBA00023157"/>
    </source>
</evidence>
<dbReference type="HAMAP" id="MF_00144">
    <property type="entry name" value="tRNA_thiouridyl_MnmA"/>
    <property type="match status" value="1"/>
</dbReference>
<keyword evidence="4 9" id="KW-0547">Nucleotide-binding</keyword>
<gene>
    <name evidence="9 12" type="primary">mnmA</name>
    <name evidence="12" type="ORF">JIV24_04135</name>
</gene>
<dbReference type="EC" id="2.8.1.13" evidence="9"/>